<name>A0A8R1EGW5_CAEJA</name>
<reference evidence="3" key="1">
    <citation type="submission" date="2010-08" db="EMBL/GenBank/DDBJ databases">
        <authorList>
            <consortium name="Caenorhabditis japonica Sequencing Consortium"/>
            <person name="Wilson R.K."/>
        </authorList>
    </citation>
    <scope>NUCLEOTIDE SEQUENCE [LARGE SCALE GENOMIC DNA]</scope>
    <source>
        <strain evidence="3">DF5081</strain>
    </source>
</reference>
<reference evidence="2" key="2">
    <citation type="submission" date="2022-06" db="UniProtKB">
        <authorList>
            <consortium name="EnsemblMetazoa"/>
        </authorList>
    </citation>
    <scope>IDENTIFICATION</scope>
    <source>
        <strain evidence="2">DF5081</strain>
    </source>
</reference>
<keyword evidence="1" id="KW-0812">Transmembrane</keyword>
<dbReference type="Proteomes" id="UP000005237">
    <property type="component" value="Unassembled WGS sequence"/>
</dbReference>
<proteinExistence type="predicted"/>
<evidence type="ECO:0000313" key="2">
    <source>
        <dbReference type="EnsemblMetazoa" id="CJA33435.1"/>
    </source>
</evidence>
<organism evidence="2 3">
    <name type="scientific">Caenorhabditis japonica</name>
    <dbReference type="NCBI Taxonomy" id="281687"/>
    <lineage>
        <taxon>Eukaryota</taxon>
        <taxon>Metazoa</taxon>
        <taxon>Ecdysozoa</taxon>
        <taxon>Nematoda</taxon>
        <taxon>Chromadorea</taxon>
        <taxon>Rhabditida</taxon>
        <taxon>Rhabditina</taxon>
        <taxon>Rhabditomorpha</taxon>
        <taxon>Rhabditoidea</taxon>
        <taxon>Rhabditidae</taxon>
        <taxon>Peloderinae</taxon>
        <taxon>Caenorhabditis</taxon>
    </lineage>
</organism>
<accession>A0A8R1EGW5</accession>
<evidence type="ECO:0000313" key="3">
    <source>
        <dbReference type="Proteomes" id="UP000005237"/>
    </source>
</evidence>
<keyword evidence="3" id="KW-1185">Reference proteome</keyword>
<sequence length="129" mass="14706">MVRQAVSSPIQLVKDKEISVRKQTTTSSTTTSIGLMNTAFYEPELDEDLQLNPSKSTQKLVPPVEDALEQRLNELTERHPFLMLRIVPIIAQLFLILVLVSIFLVTGTDKRISKLAAMLYGFIFQYIFY</sequence>
<feature type="transmembrane region" description="Helical" evidence="1">
    <location>
        <begin position="82"/>
        <end position="105"/>
    </location>
</feature>
<keyword evidence="1" id="KW-1133">Transmembrane helix</keyword>
<dbReference type="EnsemblMetazoa" id="CJA33435.1">
    <property type="protein sequence ID" value="CJA33435.1"/>
    <property type="gene ID" value="WBGene00209282"/>
</dbReference>
<evidence type="ECO:0000256" key="1">
    <source>
        <dbReference type="SAM" id="Phobius"/>
    </source>
</evidence>
<dbReference type="OMA" id="KEDPMNT"/>
<keyword evidence="1" id="KW-0472">Membrane</keyword>
<protein>
    <submittedName>
        <fullName evidence="2">Uncharacterized protein</fullName>
    </submittedName>
</protein>
<dbReference type="AlphaFoldDB" id="A0A8R1EGW5"/>